<gene>
    <name evidence="1" type="ORF">MNV_1250014</name>
</gene>
<evidence type="ECO:0000313" key="1">
    <source>
        <dbReference type="EMBL" id="SNQ59634.1"/>
    </source>
</evidence>
<reference evidence="2" key="1">
    <citation type="submission" date="2017-06" db="EMBL/GenBank/DDBJ databases">
        <authorList>
            <person name="Cremers G."/>
        </authorList>
    </citation>
    <scope>NUCLEOTIDE SEQUENCE [LARGE SCALE GENOMIC DNA]</scope>
</reference>
<sequence length="52" mass="5750">MFNSVKGKHQKGVAWGSEVLQEQLNPKMPEGVNWLDFNLLKASLNLAPLGTI</sequence>
<dbReference type="Proteomes" id="UP000218615">
    <property type="component" value="Unassembled WGS sequence"/>
</dbReference>
<accession>A0A284VK32</accession>
<evidence type="ECO:0000313" key="2">
    <source>
        <dbReference type="Proteomes" id="UP000218615"/>
    </source>
</evidence>
<dbReference type="EMBL" id="FZMP01000030">
    <property type="protein sequence ID" value="SNQ59634.1"/>
    <property type="molecule type" value="Genomic_DNA"/>
</dbReference>
<name>A0A284VK32_9EURY</name>
<dbReference type="AlphaFoldDB" id="A0A284VK32"/>
<keyword evidence="2" id="KW-1185">Reference proteome</keyword>
<organism evidence="1 2">
    <name type="scientific">Candidatus Methanoperedens nitratireducens</name>
    <dbReference type="NCBI Taxonomy" id="1392998"/>
    <lineage>
        <taxon>Archaea</taxon>
        <taxon>Methanobacteriati</taxon>
        <taxon>Methanobacteriota</taxon>
        <taxon>Stenosarchaea group</taxon>
        <taxon>Methanomicrobia</taxon>
        <taxon>Methanosarcinales</taxon>
        <taxon>ANME-2 cluster</taxon>
        <taxon>Candidatus Methanoperedentaceae</taxon>
        <taxon>Candidatus Methanoperedens</taxon>
    </lineage>
</organism>
<protein>
    <submittedName>
        <fullName evidence="1">Uncharacterized protein</fullName>
    </submittedName>
</protein>
<proteinExistence type="predicted"/>